<dbReference type="SUPFAM" id="SSF52964">
    <property type="entry name" value="TolB, N-terminal domain"/>
    <property type="match status" value="1"/>
</dbReference>
<dbReference type="GO" id="GO:0017038">
    <property type="term" value="P:protein import"/>
    <property type="evidence" value="ECO:0007669"/>
    <property type="project" value="InterPro"/>
</dbReference>
<protein>
    <submittedName>
        <fullName evidence="6">Tol-Pal system beta propeller repeat protein TolB</fullName>
    </submittedName>
</protein>
<feature type="domain" description="TolB N-terminal" evidence="5">
    <location>
        <begin position="43"/>
        <end position="154"/>
    </location>
</feature>
<dbReference type="InterPro" id="IPR007195">
    <property type="entry name" value="TolB_N"/>
</dbReference>
<dbReference type="InterPro" id="IPR014167">
    <property type="entry name" value="Tol-Pal_TolB"/>
</dbReference>
<reference evidence="6" key="1">
    <citation type="submission" date="2018-06" db="EMBL/GenBank/DDBJ databases">
        <authorList>
            <person name="Zhirakovskaya E."/>
        </authorList>
    </citation>
    <scope>NUCLEOTIDE SEQUENCE</scope>
</reference>
<dbReference type="InterPro" id="IPR011042">
    <property type="entry name" value="6-blade_b-propeller_TolB-like"/>
</dbReference>
<dbReference type="GO" id="GO:0042597">
    <property type="term" value="C:periplasmic space"/>
    <property type="evidence" value="ECO:0007669"/>
    <property type="project" value="UniProtKB-SubCell"/>
</dbReference>
<dbReference type="SUPFAM" id="SSF69304">
    <property type="entry name" value="Tricorn protease N-terminal domain"/>
    <property type="match status" value="1"/>
</dbReference>
<dbReference type="PANTHER" id="PTHR36842">
    <property type="entry name" value="PROTEIN TOLB HOMOLOG"/>
    <property type="match status" value="1"/>
</dbReference>
<name>A0A3B1AG64_9ZZZZ</name>
<evidence type="ECO:0000256" key="4">
    <source>
        <dbReference type="ARBA" id="ARBA00022764"/>
    </source>
</evidence>
<evidence type="ECO:0000259" key="5">
    <source>
        <dbReference type="Pfam" id="PF04052"/>
    </source>
</evidence>
<dbReference type="Pfam" id="PF04052">
    <property type="entry name" value="TolB_N"/>
    <property type="match status" value="1"/>
</dbReference>
<evidence type="ECO:0000256" key="1">
    <source>
        <dbReference type="ARBA" id="ARBA00004418"/>
    </source>
</evidence>
<evidence type="ECO:0000313" key="6">
    <source>
        <dbReference type="EMBL" id="VAW91616.1"/>
    </source>
</evidence>
<dbReference type="Gene3D" id="2.120.10.30">
    <property type="entry name" value="TolB, C-terminal domain"/>
    <property type="match status" value="1"/>
</dbReference>
<keyword evidence="4" id="KW-0574">Periplasm</keyword>
<dbReference type="EMBL" id="UOFT01000012">
    <property type="protein sequence ID" value="VAW91616.1"/>
    <property type="molecule type" value="Genomic_DNA"/>
</dbReference>
<gene>
    <name evidence="6" type="ORF">MNBD_GAMMA23-1586</name>
</gene>
<sequence length="463" mass="51431">MRYLCCKGIIQYKIKEYTMYKLSRFILLVLLIFGSTRVSFAALTIDITQGIDGALPIAVVPFKWTGTAPTQGASIDAPENIAAIVASDLRRSGRFAPIPTSDLVGRPSHGSEVNYTAWRALGVDNLIVGHIQPLADGTYEVQFQLLDMYKAEQLVGYKIRSRRSNLRRTAHQISDLIYKALMGVKGAFDTNITYVTVTKNRRNEKVYRLAIADSDGYNEKIILETKSPLMSPSWSPNGLQLAYVSFSRGRPEVYVQSILTGQAKRVASFRGINGAPSWSPDGKKLALTLSKDGNAEIYIYDLSRGTTRRVTRNSAIDTEPVWLPDASAIIFTSDRGNGPQLYQIEVNEQGATGRPKRLTFEGSYNARASVSPDGKFIAMVHRIEGSYRIAVLERETGYLRVLTESRLDESPSFAPNGSMIIYATEYKNQGVLAAVSVDGRAKQRLQLSRGDVREPAWSFFKQK</sequence>
<comment type="similarity">
    <text evidence="2">Belongs to the TolB family.</text>
</comment>
<dbReference type="HAMAP" id="MF_00671">
    <property type="entry name" value="TolB"/>
    <property type="match status" value="1"/>
</dbReference>
<dbReference type="NCBIfam" id="TIGR02800">
    <property type="entry name" value="propeller_TolB"/>
    <property type="match status" value="1"/>
</dbReference>
<accession>A0A3B1AG64</accession>
<dbReference type="PANTHER" id="PTHR36842:SF1">
    <property type="entry name" value="PROTEIN TOLB"/>
    <property type="match status" value="1"/>
</dbReference>
<dbReference type="Gene3D" id="3.40.50.10070">
    <property type="entry name" value="TolB, N-terminal domain"/>
    <property type="match status" value="1"/>
</dbReference>
<dbReference type="Pfam" id="PF07676">
    <property type="entry name" value="PD40"/>
    <property type="match status" value="5"/>
</dbReference>
<proteinExistence type="inferred from homology"/>
<organism evidence="6">
    <name type="scientific">hydrothermal vent metagenome</name>
    <dbReference type="NCBI Taxonomy" id="652676"/>
    <lineage>
        <taxon>unclassified sequences</taxon>
        <taxon>metagenomes</taxon>
        <taxon>ecological metagenomes</taxon>
    </lineage>
</organism>
<dbReference type="InterPro" id="IPR011659">
    <property type="entry name" value="WD40"/>
</dbReference>
<comment type="subcellular location">
    <subcellularLocation>
        <location evidence="1">Periplasm</location>
    </subcellularLocation>
</comment>
<keyword evidence="3" id="KW-0732">Signal</keyword>
<evidence type="ECO:0000256" key="2">
    <source>
        <dbReference type="ARBA" id="ARBA00009820"/>
    </source>
</evidence>
<dbReference type="AlphaFoldDB" id="A0A3B1AG64"/>
<evidence type="ECO:0000256" key="3">
    <source>
        <dbReference type="ARBA" id="ARBA00022729"/>
    </source>
</evidence>